<name>A0A9W6ZH98_9STRA</name>
<dbReference type="Proteomes" id="UP001165082">
    <property type="component" value="Unassembled WGS sequence"/>
</dbReference>
<keyword evidence="4" id="KW-1185">Reference proteome</keyword>
<evidence type="ECO:0000256" key="2">
    <source>
        <dbReference type="SAM" id="Phobius"/>
    </source>
</evidence>
<sequence>MGVEMKERYGRHHNKSSSSTRDAQSSSKTDKYLDSNSLLGTSSKREMQEKRRARIAGCTVLLVFLGVVCSIGYYVVMSSVKVPENTDEFVLSEIRVGGERGTAEFADLCSYSLPVTILGELPASTKVPSFVKLYEKNPSITLTDTSSDTVLATSTDVTVSFTSATTYKVTTKFDFDDAETSALSSVVSRHMEGKPYSLDLTVNVQFEAFALFLALDTFEVSATKTITNVPSEMTDAEKLDRIANGIQDDLDISLADVTVSKRSADSVNVSPLLSLSFPTVLPLTMNLPEVTFEAQSED</sequence>
<evidence type="ECO:0000313" key="4">
    <source>
        <dbReference type="Proteomes" id="UP001165082"/>
    </source>
</evidence>
<gene>
    <name evidence="3" type="ORF">TrRE_jg6202</name>
</gene>
<feature type="region of interest" description="Disordered" evidence="1">
    <location>
        <begin position="1"/>
        <end position="46"/>
    </location>
</feature>
<proteinExistence type="predicted"/>
<reference evidence="3" key="1">
    <citation type="submission" date="2022-07" db="EMBL/GenBank/DDBJ databases">
        <title>Genome analysis of Parmales, a sister group of diatoms, reveals the evolutionary specialization of diatoms from phago-mixotrophs to photoautotrophs.</title>
        <authorList>
            <person name="Ban H."/>
            <person name="Sato S."/>
            <person name="Yoshikawa S."/>
            <person name="Kazumasa Y."/>
            <person name="Nakamura Y."/>
            <person name="Ichinomiya M."/>
            <person name="Saitoh K."/>
            <person name="Sato N."/>
            <person name="Blanc-Mathieu R."/>
            <person name="Endo H."/>
            <person name="Kuwata A."/>
            <person name="Ogata H."/>
        </authorList>
    </citation>
    <scope>NUCLEOTIDE SEQUENCE</scope>
</reference>
<keyword evidence="2" id="KW-1133">Transmembrane helix</keyword>
<dbReference type="AlphaFoldDB" id="A0A9W6ZH98"/>
<feature type="compositionally biased region" description="Low complexity" evidence="1">
    <location>
        <begin position="16"/>
        <end position="27"/>
    </location>
</feature>
<comment type="caution">
    <text evidence="3">The sequence shown here is derived from an EMBL/GenBank/DDBJ whole genome shotgun (WGS) entry which is preliminary data.</text>
</comment>
<dbReference type="EMBL" id="BRXZ01003310">
    <property type="protein sequence ID" value="GMH52231.1"/>
    <property type="molecule type" value="Genomic_DNA"/>
</dbReference>
<feature type="transmembrane region" description="Helical" evidence="2">
    <location>
        <begin position="53"/>
        <end position="76"/>
    </location>
</feature>
<protein>
    <submittedName>
        <fullName evidence="3">Uncharacterized protein</fullName>
    </submittedName>
</protein>
<evidence type="ECO:0000313" key="3">
    <source>
        <dbReference type="EMBL" id="GMH52231.1"/>
    </source>
</evidence>
<evidence type="ECO:0000256" key="1">
    <source>
        <dbReference type="SAM" id="MobiDB-lite"/>
    </source>
</evidence>
<organism evidence="3 4">
    <name type="scientific">Triparma retinervis</name>
    <dbReference type="NCBI Taxonomy" id="2557542"/>
    <lineage>
        <taxon>Eukaryota</taxon>
        <taxon>Sar</taxon>
        <taxon>Stramenopiles</taxon>
        <taxon>Ochrophyta</taxon>
        <taxon>Bolidophyceae</taxon>
        <taxon>Parmales</taxon>
        <taxon>Triparmaceae</taxon>
        <taxon>Triparma</taxon>
    </lineage>
</organism>
<keyword evidence="2" id="KW-0472">Membrane</keyword>
<accession>A0A9W6ZH98</accession>
<feature type="non-terminal residue" evidence="3">
    <location>
        <position position="1"/>
    </location>
</feature>
<keyword evidence="2" id="KW-0812">Transmembrane</keyword>